<organism evidence="4 5">
    <name type="scientific">Actinomadura rugatobispora</name>
    <dbReference type="NCBI Taxonomy" id="1994"/>
    <lineage>
        <taxon>Bacteria</taxon>
        <taxon>Bacillati</taxon>
        <taxon>Actinomycetota</taxon>
        <taxon>Actinomycetes</taxon>
        <taxon>Streptosporangiales</taxon>
        <taxon>Thermomonosporaceae</taxon>
        <taxon>Actinomadura</taxon>
    </lineage>
</organism>
<dbReference type="PRINTS" id="PR00081">
    <property type="entry name" value="GDHRDH"/>
</dbReference>
<evidence type="ECO:0000313" key="4">
    <source>
        <dbReference type="EMBL" id="MFC5753658.1"/>
    </source>
</evidence>
<dbReference type="InterPro" id="IPR020904">
    <property type="entry name" value="Sc_DH/Rdtase_CS"/>
</dbReference>
<feature type="domain" description="Ketoreductase" evidence="3">
    <location>
        <begin position="8"/>
        <end position="191"/>
    </location>
</feature>
<dbReference type="EMBL" id="JBHSON010000118">
    <property type="protein sequence ID" value="MFC5753658.1"/>
    <property type="molecule type" value="Genomic_DNA"/>
</dbReference>
<evidence type="ECO:0000256" key="1">
    <source>
        <dbReference type="ARBA" id="ARBA00006484"/>
    </source>
</evidence>
<evidence type="ECO:0000313" key="5">
    <source>
        <dbReference type="Proteomes" id="UP001596074"/>
    </source>
</evidence>
<evidence type="ECO:0000259" key="3">
    <source>
        <dbReference type="SMART" id="SM00822"/>
    </source>
</evidence>
<protein>
    <submittedName>
        <fullName evidence="4">SDR family NAD(P)-dependent oxidoreductase</fullName>
        <ecNumber evidence="4">1.1.1.-</ecNumber>
    </submittedName>
</protein>
<gene>
    <name evidence="4" type="ORF">ACFPZN_49260</name>
</gene>
<dbReference type="Gene3D" id="3.40.50.720">
    <property type="entry name" value="NAD(P)-binding Rossmann-like Domain"/>
    <property type="match status" value="1"/>
</dbReference>
<dbReference type="PANTHER" id="PTHR24321:SF14">
    <property type="entry name" value="SHORT-CHAIN TYPE DEHYDROGENASE_REDUCTASE BLR2146-RELATED"/>
    <property type="match status" value="1"/>
</dbReference>
<keyword evidence="5" id="KW-1185">Reference proteome</keyword>
<evidence type="ECO:0000256" key="2">
    <source>
        <dbReference type="ARBA" id="ARBA00023002"/>
    </source>
</evidence>
<dbReference type="InterPro" id="IPR002347">
    <property type="entry name" value="SDR_fam"/>
</dbReference>
<sequence length="254" mass="26383">MARRLQDKVVVVAGAATGLGAASARRLAEEGAQVVVGDVNLAGAEQTAGAITEEGGRAAAARFDISDDASVQDLIAFAVDTHGRLDAVHINAGAMDAVSKDTDVVDIDLEIWDRTVAVNLRGHMLVTRHAVPRLLDAGGGAIVYTSSIASFAGEPKRPAYAATKAGINALARHVASRWGRDGIRANAITPGLILTPEIREGAPPEMLKSMLARTRSPRHGEAGDVASLVAFLLSDEGSWINGQVVNVDGGTVLR</sequence>
<name>A0ABW1AGI1_9ACTN</name>
<dbReference type="Pfam" id="PF13561">
    <property type="entry name" value="adh_short_C2"/>
    <property type="match status" value="1"/>
</dbReference>
<dbReference type="GO" id="GO:0016491">
    <property type="term" value="F:oxidoreductase activity"/>
    <property type="evidence" value="ECO:0007669"/>
    <property type="project" value="UniProtKB-KW"/>
</dbReference>
<comment type="caution">
    <text evidence="4">The sequence shown here is derived from an EMBL/GenBank/DDBJ whole genome shotgun (WGS) entry which is preliminary data.</text>
</comment>
<reference evidence="5" key="1">
    <citation type="journal article" date="2019" name="Int. J. Syst. Evol. Microbiol.">
        <title>The Global Catalogue of Microorganisms (GCM) 10K type strain sequencing project: providing services to taxonomists for standard genome sequencing and annotation.</title>
        <authorList>
            <consortium name="The Broad Institute Genomics Platform"/>
            <consortium name="The Broad Institute Genome Sequencing Center for Infectious Disease"/>
            <person name="Wu L."/>
            <person name="Ma J."/>
        </authorList>
    </citation>
    <scope>NUCLEOTIDE SEQUENCE [LARGE SCALE GENOMIC DNA]</scope>
    <source>
        <strain evidence="5">KCTC 42087</strain>
    </source>
</reference>
<dbReference type="PANTHER" id="PTHR24321">
    <property type="entry name" value="DEHYDROGENASES, SHORT CHAIN"/>
    <property type="match status" value="1"/>
</dbReference>
<dbReference type="EC" id="1.1.1.-" evidence="4"/>
<dbReference type="InterPro" id="IPR057326">
    <property type="entry name" value="KR_dom"/>
</dbReference>
<dbReference type="RefSeq" id="WP_378290906.1">
    <property type="nucleotide sequence ID" value="NZ_JBHSON010000118.1"/>
</dbReference>
<dbReference type="InterPro" id="IPR036291">
    <property type="entry name" value="NAD(P)-bd_dom_sf"/>
</dbReference>
<dbReference type="SMART" id="SM00822">
    <property type="entry name" value="PKS_KR"/>
    <property type="match status" value="1"/>
</dbReference>
<comment type="similarity">
    <text evidence="1">Belongs to the short-chain dehydrogenases/reductases (SDR) family.</text>
</comment>
<accession>A0ABW1AGI1</accession>
<dbReference type="PROSITE" id="PS00061">
    <property type="entry name" value="ADH_SHORT"/>
    <property type="match status" value="1"/>
</dbReference>
<dbReference type="SUPFAM" id="SSF51735">
    <property type="entry name" value="NAD(P)-binding Rossmann-fold domains"/>
    <property type="match status" value="1"/>
</dbReference>
<keyword evidence="2 4" id="KW-0560">Oxidoreductase</keyword>
<dbReference type="Proteomes" id="UP001596074">
    <property type="component" value="Unassembled WGS sequence"/>
</dbReference>
<proteinExistence type="inferred from homology"/>